<dbReference type="Proteomes" id="UP000824120">
    <property type="component" value="Chromosome 1"/>
</dbReference>
<sequence>MRKDLRCTTTLTKALIGRQPKGDGAAHAESDVETDEELISIDTEEKWESRDEGIFRDLPDLIETVVQPVTQTLPAETSIAAPSGSGIAIDARLPGIDGHI</sequence>
<evidence type="ECO:0000313" key="3">
    <source>
        <dbReference type="Proteomes" id="UP000824120"/>
    </source>
</evidence>
<dbReference type="EMBL" id="JACXVP010000001">
    <property type="protein sequence ID" value="KAG5631478.1"/>
    <property type="molecule type" value="Genomic_DNA"/>
</dbReference>
<accession>A0A9J6B405</accession>
<organism evidence="2 3">
    <name type="scientific">Solanum commersonii</name>
    <name type="common">Commerson's wild potato</name>
    <name type="synonym">Commerson's nightshade</name>
    <dbReference type="NCBI Taxonomy" id="4109"/>
    <lineage>
        <taxon>Eukaryota</taxon>
        <taxon>Viridiplantae</taxon>
        <taxon>Streptophyta</taxon>
        <taxon>Embryophyta</taxon>
        <taxon>Tracheophyta</taxon>
        <taxon>Spermatophyta</taxon>
        <taxon>Magnoliopsida</taxon>
        <taxon>eudicotyledons</taxon>
        <taxon>Gunneridae</taxon>
        <taxon>Pentapetalae</taxon>
        <taxon>asterids</taxon>
        <taxon>lamiids</taxon>
        <taxon>Solanales</taxon>
        <taxon>Solanaceae</taxon>
        <taxon>Solanoideae</taxon>
        <taxon>Solaneae</taxon>
        <taxon>Solanum</taxon>
    </lineage>
</organism>
<keyword evidence="3" id="KW-1185">Reference proteome</keyword>
<gene>
    <name evidence="2" type="ORF">H5410_003195</name>
</gene>
<feature type="region of interest" description="Disordered" evidence="1">
    <location>
        <begin position="18"/>
        <end position="39"/>
    </location>
</feature>
<reference evidence="2 3" key="1">
    <citation type="submission" date="2020-09" db="EMBL/GenBank/DDBJ databases">
        <title>De no assembly of potato wild relative species, Solanum commersonii.</title>
        <authorList>
            <person name="Cho K."/>
        </authorList>
    </citation>
    <scope>NUCLEOTIDE SEQUENCE [LARGE SCALE GENOMIC DNA]</scope>
    <source>
        <strain evidence="2">LZ3.2</strain>
        <tissue evidence="2">Leaf</tissue>
    </source>
</reference>
<feature type="compositionally biased region" description="Basic and acidic residues" evidence="1">
    <location>
        <begin position="20"/>
        <end position="30"/>
    </location>
</feature>
<proteinExistence type="predicted"/>
<comment type="caution">
    <text evidence="2">The sequence shown here is derived from an EMBL/GenBank/DDBJ whole genome shotgun (WGS) entry which is preliminary data.</text>
</comment>
<protein>
    <submittedName>
        <fullName evidence="2">Uncharacterized protein</fullName>
    </submittedName>
</protein>
<evidence type="ECO:0000256" key="1">
    <source>
        <dbReference type="SAM" id="MobiDB-lite"/>
    </source>
</evidence>
<dbReference type="AlphaFoldDB" id="A0A9J6B405"/>
<name>A0A9J6B405_SOLCO</name>
<evidence type="ECO:0000313" key="2">
    <source>
        <dbReference type="EMBL" id="KAG5631478.1"/>
    </source>
</evidence>